<dbReference type="Proteomes" id="UP000031937">
    <property type="component" value="Unassembled WGS sequence"/>
</dbReference>
<dbReference type="Gene3D" id="3.40.50.1820">
    <property type="entry name" value="alpha/beta hydrolase"/>
    <property type="match status" value="1"/>
</dbReference>
<dbReference type="PROSITE" id="PS00708">
    <property type="entry name" value="PRO_ENDOPEP_SER"/>
    <property type="match status" value="1"/>
</dbReference>
<proteinExistence type="predicted"/>
<dbReference type="GO" id="GO:0008239">
    <property type="term" value="F:dipeptidyl-peptidase activity"/>
    <property type="evidence" value="ECO:0007669"/>
    <property type="project" value="TreeGrafter"/>
</dbReference>
<dbReference type="RefSeq" id="WP_235375032.1">
    <property type="nucleotide sequence ID" value="NZ_JPIT01000008.1"/>
</dbReference>
<evidence type="ECO:0000259" key="5">
    <source>
        <dbReference type="Pfam" id="PF00930"/>
    </source>
</evidence>
<dbReference type="EMBL" id="JPIT01000008">
    <property type="protein sequence ID" value="KIO46962.1"/>
    <property type="molecule type" value="Genomic_DNA"/>
</dbReference>
<dbReference type="InterPro" id="IPR002471">
    <property type="entry name" value="Pept_S9_AS"/>
</dbReference>
<feature type="domain" description="Dipeptidylpeptidase IV N-terminal" evidence="5">
    <location>
        <begin position="101"/>
        <end position="453"/>
    </location>
</feature>
<keyword evidence="2" id="KW-0378">Hydrolase</keyword>
<accession>A0AB34R5P3</accession>
<protein>
    <submittedName>
        <fullName evidence="6">Peptidase S9</fullName>
    </submittedName>
</protein>
<dbReference type="PANTHER" id="PTHR11731:SF193">
    <property type="entry name" value="DIPEPTIDYL PEPTIDASE 9"/>
    <property type="match status" value="1"/>
</dbReference>
<name>A0AB34R5P3_9PORP</name>
<keyword evidence="3" id="KW-0325">Glycoprotein</keyword>
<dbReference type="GO" id="GO:0006508">
    <property type="term" value="P:proteolysis"/>
    <property type="evidence" value="ECO:0007669"/>
    <property type="project" value="UniProtKB-KW"/>
</dbReference>
<evidence type="ECO:0000256" key="3">
    <source>
        <dbReference type="ARBA" id="ARBA00023180"/>
    </source>
</evidence>
<gene>
    <name evidence="6" type="ORF">IE90_02790</name>
</gene>
<keyword evidence="1" id="KW-0645">Protease</keyword>
<dbReference type="GO" id="GO:0004252">
    <property type="term" value="F:serine-type endopeptidase activity"/>
    <property type="evidence" value="ECO:0007669"/>
    <property type="project" value="InterPro"/>
</dbReference>
<dbReference type="InterPro" id="IPR002469">
    <property type="entry name" value="Peptidase_S9B_N"/>
</dbReference>
<dbReference type="Gene3D" id="2.140.10.30">
    <property type="entry name" value="Dipeptidylpeptidase IV, N-terminal domain"/>
    <property type="match status" value="1"/>
</dbReference>
<dbReference type="InterPro" id="IPR001375">
    <property type="entry name" value="Peptidase_S9_cat"/>
</dbReference>
<reference evidence="6 7" key="1">
    <citation type="submission" date="2014-07" db="EMBL/GenBank/DDBJ databases">
        <title>Porphyromonadaceae bacterium OUH 334697 = ATCC BAA-2682 = DSM 28341 draft genome.</title>
        <authorList>
            <person name="Sydenham T.V."/>
            <person name="Hasman H."/>
            <person name="Justesen U.S."/>
        </authorList>
    </citation>
    <scope>NUCLEOTIDE SEQUENCE [LARGE SCALE GENOMIC DNA]</scope>
    <source>
        <strain evidence="6 7">OUH 334697</strain>
    </source>
</reference>
<organism evidence="6 7">
    <name type="scientific">Sanguibacteroides justesenii</name>
    <dbReference type="NCBI Taxonomy" id="1547597"/>
    <lineage>
        <taxon>Bacteria</taxon>
        <taxon>Pseudomonadati</taxon>
        <taxon>Bacteroidota</taxon>
        <taxon>Bacteroidia</taxon>
        <taxon>Bacteroidales</taxon>
        <taxon>Porphyromonadaceae</taxon>
        <taxon>Sanguibacteroides</taxon>
    </lineage>
</organism>
<comment type="caution">
    <text evidence="6">The sequence shown here is derived from an EMBL/GenBank/DDBJ whole genome shotgun (WGS) entry which is preliminary data.</text>
</comment>
<dbReference type="AlphaFoldDB" id="A0AB34R5P3"/>
<evidence type="ECO:0000256" key="2">
    <source>
        <dbReference type="ARBA" id="ARBA00022801"/>
    </source>
</evidence>
<evidence type="ECO:0000256" key="1">
    <source>
        <dbReference type="ARBA" id="ARBA00022670"/>
    </source>
</evidence>
<dbReference type="SUPFAM" id="SSF82171">
    <property type="entry name" value="DPP6 N-terminal domain-like"/>
    <property type="match status" value="1"/>
</dbReference>
<evidence type="ECO:0000259" key="4">
    <source>
        <dbReference type="Pfam" id="PF00326"/>
    </source>
</evidence>
<sequence length="736" mass="84886">MRMFYKLIVFLFMVGLVLPGYAQSENKKFSLADFCLNYTFMPTGVRGLRSLNDGEHYTVLESNGQKLVMYSYKTGKAVNTLLDLSDPKYKEVKTIQDYEFSPDESRILICTNVKPIYRRSFTADYYVFDFKNRELKPLSTGGPQRLATFSPEGTKIAFVRDNNLFIADLRFGSELQITFDGKFNQIINGAPDWVYEEEFEFNKAFEWAPDGSAIAFMKFDESDVKIYHMNMFKGERPELKENAVYPSNYSYKYPKAGEANSKVSVHVYDIKDRVTTPMNIGDETDIYIPRIKWTTDPKKLAILKLNRFQNKLEILLANARVGNTTMLYREENKYYIDENNFDNLIFLEDGQHFVLSSEKDGYLHLYLFDMAGKEKQAITSGHFDVVDFYGYDPEKRLFYYSSHEVSPIEKYVYSIDLKGRKKLLTPTQGWNNAEFSKSFKYYVNTVSNADTPPVITLYGANGKDIRILEDNAALKETLKDYSVAQREYIQIPAADGTTQLNAWIMKPVDFDPEQTYPLLIIQYSGPNSQQVHNSWAIDWTQYLAQEGYIVACIDPRGTGARGEEFRKCTYMQLGKIESDDMIAAAKWLAEKPYIDPAKVGIWGWSYGGFMSSLCLMKGNDVFSTAIAVAPVTNWRFYDSVYTERFMRRPQDNPNGYDDNSPINWADKLKGHLLICHGTADDNVHIQNAYELSEALVQANKPFDMQIYTNRNHSIFGGMTRLHLYSKFMDYLNQHLK</sequence>
<dbReference type="Pfam" id="PF00930">
    <property type="entry name" value="DPPIV_N"/>
    <property type="match status" value="1"/>
</dbReference>
<dbReference type="Pfam" id="PF00326">
    <property type="entry name" value="Peptidase_S9"/>
    <property type="match status" value="1"/>
</dbReference>
<evidence type="ECO:0000313" key="6">
    <source>
        <dbReference type="EMBL" id="KIO46962.1"/>
    </source>
</evidence>
<dbReference type="PANTHER" id="PTHR11731">
    <property type="entry name" value="PROTEASE FAMILY S9B,C DIPEPTIDYL-PEPTIDASE IV-RELATED"/>
    <property type="match status" value="1"/>
</dbReference>
<dbReference type="FunFam" id="3.40.50.1820:FF:000003">
    <property type="entry name" value="Dipeptidyl peptidase 4"/>
    <property type="match status" value="1"/>
</dbReference>
<dbReference type="SUPFAM" id="SSF53474">
    <property type="entry name" value="alpha/beta-Hydrolases"/>
    <property type="match status" value="1"/>
</dbReference>
<dbReference type="InterPro" id="IPR029058">
    <property type="entry name" value="AB_hydrolase_fold"/>
</dbReference>
<evidence type="ECO:0000313" key="7">
    <source>
        <dbReference type="Proteomes" id="UP000031937"/>
    </source>
</evidence>
<feature type="domain" description="Peptidase S9 prolyl oligopeptidase catalytic" evidence="4">
    <location>
        <begin position="539"/>
        <end position="736"/>
    </location>
</feature>
<dbReference type="InterPro" id="IPR050278">
    <property type="entry name" value="Serine_Prot_S9B/DPPIV"/>
</dbReference>